<evidence type="ECO:0000256" key="1">
    <source>
        <dbReference type="ARBA" id="ARBA00004651"/>
    </source>
</evidence>
<feature type="transmembrane region" description="Helical" evidence="8">
    <location>
        <begin position="99"/>
        <end position="131"/>
    </location>
</feature>
<evidence type="ECO:0000256" key="6">
    <source>
        <dbReference type="ARBA" id="ARBA00022989"/>
    </source>
</evidence>
<dbReference type="PROSITE" id="PS50928">
    <property type="entry name" value="ABC_TM1"/>
    <property type="match status" value="1"/>
</dbReference>
<keyword evidence="5 8" id="KW-0812">Transmembrane</keyword>
<evidence type="ECO:0000256" key="3">
    <source>
        <dbReference type="ARBA" id="ARBA00022448"/>
    </source>
</evidence>
<organism evidence="10 11">
    <name type="scientific">Devosia pacifica</name>
    <dbReference type="NCBI Taxonomy" id="1335967"/>
    <lineage>
        <taxon>Bacteria</taxon>
        <taxon>Pseudomonadati</taxon>
        <taxon>Pseudomonadota</taxon>
        <taxon>Alphaproteobacteria</taxon>
        <taxon>Hyphomicrobiales</taxon>
        <taxon>Devosiaceae</taxon>
        <taxon>Devosia</taxon>
    </lineage>
</organism>
<feature type="transmembrane region" description="Helical" evidence="8">
    <location>
        <begin position="151"/>
        <end position="173"/>
    </location>
</feature>
<dbReference type="PANTHER" id="PTHR42929">
    <property type="entry name" value="INNER MEMBRANE ABC TRANSPORTER PERMEASE PROTEIN YDCU-RELATED-RELATED"/>
    <property type="match status" value="1"/>
</dbReference>
<dbReference type="EMBL" id="BMZE01000001">
    <property type="protein sequence ID" value="GHA10086.1"/>
    <property type="molecule type" value="Genomic_DNA"/>
</dbReference>
<protein>
    <submittedName>
        <fullName evidence="10">ABC transporter permease</fullName>
    </submittedName>
</protein>
<comment type="similarity">
    <text evidence="2">Belongs to the binding-protein-dependent transport system permease family. CysTW subfamily.</text>
</comment>
<feature type="transmembrane region" description="Helical" evidence="8">
    <location>
        <begin position="7"/>
        <end position="34"/>
    </location>
</feature>
<dbReference type="Proteomes" id="UP000646579">
    <property type="component" value="Unassembled WGS sequence"/>
</dbReference>
<keyword evidence="3 8" id="KW-0813">Transport</keyword>
<keyword evidence="4" id="KW-1003">Cell membrane</keyword>
<dbReference type="GO" id="GO:0055085">
    <property type="term" value="P:transmembrane transport"/>
    <property type="evidence" value="ECO:0007669"/>
    <property type="project" value="InterPro"/>
</dbReference>
<feature type="domain" description="ABC transmembrane type-1" evidence="9">
    <location>
        <begin position="65"/>
        <end position="273"/>
    </location>
</feature>
<dbReference type="AlphaFoldDB" id="A0A918VL03"/>
<evidence type="ECO:0000313" key="11">
    <source>
        <dbReference type="Proteomes" id="UP000646579"/>
    </source>
</evidence>
<dbReference type="InterPro" id="IPR000515">
    <property type="entry name" value="MetI-like"/>
</dbReference>
<dbReference type="SUPFAM" id="SSF161098">
    <property type="entry name" value="MetI-like"/>
    <property type="match status" value="1"/>
</dbReference>
<comment type="caution">
    <text evidence="10">The sequence shown here is derived from an EMBL/GenBank/DDBJ whole genome shotgun (WGS) entry which is preliminary data.</text>
</comment>
<feature type="transmembrane region" description="Helical" evidence="8">
    <location>
        <begin position="64"/>
        <end position="87"/>
    </location>
</feature>
<evidence type="ECO:0000313" key="10">
    <source>
        <dbReference type="EMBL" id="GHA10086.1"/>
    </source>
</evidence>
<name>A0A918VL03_9HYPH</name>
<dbReference type="RefSeq" id="WP_189422290.1">
    <property type="nucleotide sequence ID" value="NZ_BMZE01000001.1"/>
</dbReference>
<comment type="subcellular location">
    <subcellularLocation>
        <location evidence="1 8">Cell membrane</location>
        <topology evidence="1 8">Multi-pass membrane protein</topology>
    </subcellularLocation>
</comment>
<dbReference type="PANTHER" id="PTHR42929:SF5">
    <property type="entry name" value="ABC TRANSPORTER PERMEASE PROTEIN"/>
    <property type="match status" value="1"/>
</dbReference>
<evidence type="ECO:0000259" key="9">
    <source>
        <dbReference type="PROSITE" id="PS50928"/>
    </source>
</evidence>
<evidence type="ECO:0000256" key="8">
    <source>
        <dbReference type="RuleBase" id="RU363032"/>
    </source>
</evidence>
<keyword evidence="6 8" id="KW-1133">Transmembrane helix</keyword>
<keyword evidence="7 8" id="KW-0472">Membrane</keyword>
<reference evidence="10" key="1">
    <citation type="journal article" date="2014" name="Int. J. Syst. Evol. Microbiol.">
        <title>Complete genome sequence of Corynebacterium casei LMG S-19264T (=DSM 44701T), isolated from a smear-ripened cheese.</title>
        <authorList>
            <consortium name="US DOE Joint Genome Institute (JGI-PGF)"/>
            <person name="Walter F."/>
            <person name="Albersmeier A."/>
            <person name="Kalinowski J."/>
            <person name="Ruckert C."/>
        </authorList>
    </citation>
    <scope>NUCLEOTIDE SEQUENCE</scope>
    <source>
        <strain evidence="10">KCTC 32437</strain>
    </source>
</reference>
<dbReference type="Gene3D" id="1.10.3720.10">
    <property type="entry name" value="MetI-like"/>
    <property type="match status" value="1"/>
</dbReference>
<dbReference type="Pfam" id="PF00528">
    <property type="entry name" value="BPD_transp_1"/>
    <property type="match status" value="1"/>
</dbReference>
<dbReference type="InterPro" id="IPR035906">
    <property type="entry name" value="MetI-like_sf"/>
</dbReference>
<reference evidence="10" key="2">
    <citation type="submission" date="2020-09" db="EMBL/GenBank/DDBJ databases">
        <authorList>
            <person name="Sun Q."/>
            <person name="Kim S."/>
        </authorList>
    </citation>
    <scope>NUCLEOTIDE SEQUENCE</scope>
    <source>
        <strain evidence="10">KCTC 32437</strain>
    </source>
</reference>
<dbReference type="CDD" id="cd06261">
    <property type="entry name" value="TM_PBP2"/>
    <property type="match status" value="1"/>
</dbReference>
<keyword evidence="11" id="KW-1185">Reference proteome</keyword>
<gene>
    <name evidence="10" type="ORF">GCM10007989_00240</name>
</gene>
<sequence length="288" mass="31213">MARKSTFLLLTPGLFVTGAVFLSPFAFLALTSFWTQRPNSLLVDPAFTLVNYVRIATDMFFLRVLFHTIYLGVITVLVCLVLGLPIARWIARRAVVSRGILVVLIVTPMVSGAVVQTLGLVNLLSLLGVINGLLKQLGLIDRSIRFLGDELGVLIGLVQAFLPLMVLPLLNTMSKLPEDLESAARSLGAPAWRLWMLVILPLSMPGIIAGSVLVFFASVTSFVTPQILGQGRIQTFGTVMYQQSALVNDWPFASALAVTMMVLLGGLVLALRAIRQRLARRSNVAGAV</sequence>
<evidence type="ECO:0000256" key="5">
    <source>
        <dbReference type="ARBA" id="ARBA00022692"/>
    </source>
</evidence>
<accession>A0A918VL03</accession>
<feature type="transmembrane region" description="Helical" evidence="8">
    <location>
        <begin position="250"/>
        <end position="271"/>
    </location>
</feature>
<evidence type="ECO:0000256" key="4">
    <source>
        <dbReference type="ARBA" id="ARBA00022475"/>
    </source>
</evidence>
<evidence type="ECO:0000256" key="7">
    <source>
        <dbReference type="ARBA" id="ARBA00023136"/>
    </source>
</evidence>
<dbReference type="GO" id="GO:0005886">
    <property type="term" value="C:plasma membrane"/>
    <property type="evidence" value="ECO:0007669"/>
    <property type="project" value="UniProtKB-SubCell"/>
</dbReference>
<proteinExistence type="inferred from homology"/>
<evidence type="ECO:0000256" key="2">
    <source>
        <dbReference type="ARBA" id="ARBA00007069"/>
    </source>
</evidence>
<feature type="transmembrane region" description="Helical" evidence="8">
    <location>
        <begin position="194"/>
        <end position="217"/>
    </location>
</feature>